<feature type="active site" description="Proton donor" evidence="9">
    <location>
        <position position="317"/>
    </location>
</feature>
<organism evidence="12 13">
    <name type="scientific">Lentzea jiangxiensis</name>
    <dbReference type="NCBI Taxonomy" id="641025"/>
    <lineage>
        <taxon>Bacteria</taxon>
        <taxon>Bacillati</taxon>
        <taxon>Actinomycetota</taxon>
        <taxon>Actinomycetes</taxon>
        <taxon>Pseudonocardiales</taxon>
        <taxon>Pseudonocardiaceae</taxon>
        <taxon>Lentzea</taxon>
    </lineage>
</organism>
<keyword evidence="6 8" id="KW-0645">Protease</keyword>
<feature type="domain" description="AB hydrolase-1" evidence="11">
    <location>
        <begin position="63"/>
        <end position="318"/>
    </location>
</feature>
<dbReference type="PANTHER" id="PTHR43722:SF1">
    <property type="entry name" value="PROLINE IMINOPEPTIDASE"/>
    <property type="match status" value="1"/>
</dbReference>
<dbReference type="Pfam" id="PF00561">
    <property type="entry name" value="Abhydrolase_1"/>
    <property type="match status" value="1"/>
</dbReference>
<evidence type="ECO:0000256" key="6">
    <source>
        <dbReference type="ARBA" id="ARBA00022670"/>
    </source>
</evidence>
<evidence type="ECO:0000256" key="9">
    <source>
        <dbReference type="PIRSR" id="PIRSR006431-1"/>
    </source>
</evidence>
<evidence type="ECO:0000256" key="3">
    <source>
        <dbReference type="ARBA" id="ARBA00010088"/>
    </source>
</evidence>
<keyword evidence="7 8" id="KW-0378">Hydrolase</keyword>
<evidence type="ECO:0000313" key="13">
    <source>
        <dbReference type="Proteomes" id="UP000199691"/>
    </source>
</evidence>
<dbReference type="STRING" id="641025.SAMN05421507_1029"/>
<dbReference type="NCBIfam" id="TIGR01249">
    <property type="entry name" value="pro_imino_pep_1"/>
    <property type="match status" value="1"/>
</dbReference>
<keyword evidence="4 8" id="KW-0031">Aminopeptidase</keyword>
<evidence type="ECO:0000256" key="7">
    <source>
        <dbReference type="ARBA" id="ARBA00022801"/>
    </source>
</evidence>
<reference evidence="13" key="1">
    <citation type="submission" date="2016-10" db="EMBL/GenBank/DDBJ databases">
        <authorList>
            <person name="Varghese N."/>
            <person name="Submissions S."/>
        </authorList>
    </citation>
    <scope>NUCLEOTIDE SEQUENCE [LARGE SCALE GENOMIC DNA]</scope>
    <source>
        <strain evidence="13">CGMCC 4.6609</strain>
    </source>
</reference>
<comment type="subcellular location">
    <subcellularLocation>
        <location evidence="2 8">Cytoplasm</location>
    </subcellularLocation>
</comment>
<dbReference type="PRINTS" id="PR00793">
    <property type="entry name" value="PROAMNOPTASE"/>
</dbReference>
<evidence type="ECO:0000256" key="8">
    <source>
        <dbReference type="PIRNR" id="PIRNR006431"/>
    </source>
</evidence>
<feature type="active site" description="Nucleophile" evidence="9">
    <location>
        <position position="138"/>
    </location>
</feature>
<dbReference type="EMBL" id="FNIX01000002">
    <property type="protein sequence ID" value="SDO27814.1"/>
    <property type="molecule type" value="Genomic_DNA"/>
</dbReference>
<evidence type="ECO:0000256" key="5">
    <source>
        <dbReference type="ARBA" id="ARBA00022490"/>
    </source>
</evidence>
<evidence type="ECO:0000313" key="12">
    <source>
        <dbReference type="EMBL" id="SDO27814.1"/>
    </source>
</evidence>
<dbReference type="InterPro" id="IPR029058">
    <property type="entry name" value="AB_hydrolase_fold"/>
</dbReference>
<evidence type="ECO:0000256" key="1">
    <source>
        <dbReference type="ARBA" id="ARBA00001585"/>
    </source>
</evidence>
<comment type="catalytic activity">
    <reaction evidence="1 8 10">
        <text>Release of N-terminal proline from a peptide.</text>
        <dbReference type="EC" id="3.4.11.5"/>
    </reaction>
</comment>
<evidence type="ECO:0000256" key="10">
    <source>
        <dbReference type="RuleBase" id="RU003421"/>
    </source>
</evidence>
<accession>A0A1H0I8N1</accession>
<evidence type="ECO:0000256" key="4">
    <source>
        <dbReference type="ARBA" id="ARBA00022438"/>
    </source>
</evidence>
<dbReference type="GO" id="GO:0004177">
    <property type="term" value="F:aminopeptidase activity"/>
    <property type="evidence" value="ECO:0007669"/>
    <property type="project" value="UniProtKB-UniRule"/>
</dbReference>
<evidence type="ECO:0000256" key="2">
    <source>
        <dbReference type="ARBA" id="ARBA00004496"/>
    </source>
</evidence>
<gene>
    <name evidence="12" type="ORF">SAMN05421507_1029</name>
</gene>
<proteinExistence type="inferred from homology"/>
<dbReference type="GO" id="GO:0006508">
    <property type="term" value="P:proteolysis"/>
    <property type="evidence" value="ECO:0007669"/>
    <property type="project" value="UniProtKB-KW"/>
</dbReference>
<dbReference type="InterPro" id="IPR002410">
    <property type="entry name" value="Peptidase_S33"/>
</dbReference>
<dbReference type="SUPFAM" id="SSF53474">
    <property type="entry name" value="alpha/beta-Hydrolases"/>
    <property type="match status" value="1"/>
</dbReference>
<dbReference type="AlphaFoldDB" id="A0A1H0I8N1"/>
<comment type="similarity">
    <text evidence="3 8 10">Belongs to the peptidase S33 family.</text>
</comment>
<dbReference type="GO" id="GO:0005737">
    <property type="term" value="C:cytoplasm"/>
    <property type="evidence" value="ECO:0007669"/>
    <property type="project" value="UniProtKB-SubCell"/>
</dbReference>
<dbReference type="InterPro" id="IPR000073">
    <property type="entry name" value="AB_hydrolase_1"/>
</dbReference>
<dbReference type="PIRSF" id="PIRSF006431">
    <property type="entry name" value="Pept_S33"/>
    <property type="match status" value="1"/>
</dbReference>
<dbReference type="Proteomes" id="UP000199691">
    <property type="component" value="Unassembled WGS sequence"/>
</dbReference>
<keyword evidence="13" id="KW-1185">Reference proteome</keyword>
<sequence>MGVRRFTGERCRLGAGLLKGAPLSVPLGTLDPVEPYEHGMLDVGDGNQVYWETVGDPGGKPAVFLHGGPGAPSQGARKALGPGFRLVVLHQRGCGRSTPHASDPAVDMSVNTTEHLIADLEKLREHLGIEKWLVYGGSWGTTLAVAYAQRHPGRVSEMVLIAVTLASERELDWLYGGVSRFFPEAWARFSGHVGDAPDVVRAYSDLMESPDREVREQAAAEWCRWEDTVLSLEDFGQPDVFSGRPDDDVIALVRIITHYYARKGFVGDLLGGAGKLAGIPAALVHGRRDLSCPADTAYALAKAWPDAELTLVDDSGHKGSPAFREAIEAAVRRFSP</sequence>
<feature type="active site" evidence="9">
    <location>
        <position position="289"/>
    </location>
</feature>
<evidence type="ECO:0000259" key="11">
    <source>
        <dbReference type="Pfam" id="PF00561"/>
    </source>
</evidence>
<dbReference type="PANTHER" id="PTHR43722">
    <property type="entry name" value="PROLINE IMINOPEPTIDASE"/>
    <property type="match status" value="1"/>
</dbReference>
<name>A0A1H0I8N1_9PSEU</name>
<keyword evidence="5 8" id="KW-0963">Cytoplasm</keyword>
<dbReference type="Gene3D" id="3.40.50.1820">
    <property type="entry name" value="alpha/beta hydrolase"/>
    <property type="match status" value="1"/>
</dbReference>
<dbReference type="EC" id="3.4.11.5" evidence="8 10"/>
<dbReference type="InterPro" id="IPR005944">
    <property type="entry name" value="Pro_iminopeptidase"/>
</dbReference>
<protein>
    <recommendedName>
        <fullName evidence="8 10">Proline iminopeptidase</fullName>
        <shortName evidence="8">PIP</shortName>
        <ecNumber evidence="8 10">3.4.11.5</ecNumber>
    </recommendedName>
    <alternativeName>
        <fullName evidence="8">Prolyl aminopeptidase</fullName>
    </alternativeName>
</protein>